<dbReference type="EMBL" id="LCWV01000002">
    <property type="protein sequence ID" value="PWI75183.1"/>
    <property type="molecule type" value="Genomic_DNA"/>
</dbReference>
<dbReference type="GO" id="GO:0008168">
    <property type="term" value="F:methyltransferase activity"/>
    <property type="evidence" value="ECO:0007669"/>
    <property type="project" value="TreeGrafter"/>
</dbReference>
<feature type="region of interest" description="Disordered" evidence="2">
    <location>
        <begin position="1"/>
        <end position="52"/>
    </location>
</feature>
<dbReference type="Pfam" id="PF13489">
    <property type="entry name" value="Methyltransf_23"/>
    <property type="match status" value="1"/>
</dbReference>
<evidence type="ECO:0000256" key="1">
    <source>
        <dbReference type="ARBA" id="ARBA00038158"/>
    </source>
</evidence>
<dbReference type="InterPro" id="IPR029063">
    <property type="entry name" value="SAM-dependent_MTases_sf"/>
</dbReference>
<accession>A0A2U3EL17</accession>
<feature type="compositionally biased region" description="Basic and acidic residues" evidence="2">
    <location>
        <begin position="36"/>
        <end position="49"/>
    </location>
</feature>
<reference evidence="3 4" key="1">
    <citation type="journal article" date="2016" name="Front. Microbiol.">
        <title>Genome and transcriptome sequences reveal the specific parasitism of the nematophagous Purpureocillium lilacinum 36-1.</title>
        <authorList>
            <person name="Xie J."/>
            <person name="Li S."/>
            <person name="Mo C."/>
            <person name="Xiao X."/>
            <person name="Peng D."/>
            <person name="Wang G."/>
            <person name="Xiao Y."/>
        </authorList>
    </citation>
    <scope>NUCLEOTIDE SEQUENCE [LARGE SCALE GENOMIC DNA]</scope>
    <source>
        <strain evidence="3 4">36-1</strain>
    </source>
</reference>
<sequence>MASVPESGDGGGGGHGESGLHGYQFTFQAPGQGDGGHLDPRTGQRRELSESLSESVQNFPVEFGRTYHAYRAGSYAFPNDAPEQERLTLQAETLRKLFDNRLFFAPLSEKTPPRTVLDVATGVGDWAIQMGDYFPDSEIIGTDLSPIQPEHVPPNVNFYVEDSSDPWEYSKKFDYIHTRVTAGCWSSFESEIAQQAFDCLEPGGWFESQEVDSTVACDDGTLGPDSALVQWFEEITAAGETLNRPSVVGALLRECYERVGFVDVQQRIFKLPVNGWAKDESLKELGQMWEKNLLTGLSGFSYRLFNSVYGRSPAEIEVSLVDVRQDISNPKIHAFMPVYVVWGRKPYPGEGPVPTSKFQ</sequence>
<gene>
    <name evidence="3" type="ORF">PCL_05841</name>
</gene>
<name>A0A2U3EL17_PURLI</name>
<protein>
    <recommendedName>
        <fullName evidence="5">Secondary metabolism regulator LAE1</fullName>
    </recommendedName>
</protein>
<dbReference type="AlphaFoldDB" id="A0A2U3EL17"/>
<dbReference type="Gene3D" id="3.40.50.150">
    <property type="entry name" value="Vaccinia Virus protein VP39"/>
    <property type="match status" value="1"/>
</dbReference>
<dbReference type="CDD" id="cd02440">
    <property type="entry name" value="AdoMet_MTases"/>
    <property type="match status" value="1"/>
</dbReference>
<dbReference type="PANTHER" id="PTHR43591:SF14">
    <property type="entry name" value="METHYLTRANSFERASE"/>
    <property type="match status" value="1"/>
</dbReference>
<feature type="compositionally biased region" description="Gly residues" evidence="2">
    <location>
        <begin position="8"/>
        <end position="19"/>
    </location>
</feature>
<evidence type="ECO:0000256" key="2">
    <source>
        <dbReference type="SAM" id="MobiDB-lite"/>
    </source>
</evidence>
<comment type="caution">
    <text evidence="3">The sequence shown here is derived from an EMBL/GenBank/DDBJ whole genome shotgun (WGS) entry which is preliminary data.</text>
</comment>
<evidence type="ECO:0008006" key="5">
    <source>
        <dbReference type="Google" id="ProtNLM"/>
    </source>
</evidence>
<dbReference type="SUPFAM" id="SSF53335">
    <property type="entry name" value="S-adenosyl-L-methionine-dependent methyltransferases"/>
    <property type="match status" value="1"/>
</dbReference>
<dbReference type="Proteomes" id="UP000245956">
    <property type="component" value="Unassembled WGS sequence"/>
</dbReference>
<evidence type="ECO:0000313" key="4">
    <source>
        <dbReference type="Proteomes" id="UP000245956"/>
    </source>
</evidence>
<evidence type="ECO:0000313" key="3">
    <source>
        <dbReference type="EMBL" id="PWI75183.1"/>
    </source>
</evidence>
<organism evidence="3 4">
    <name type="scientific">Purpureocillium lilacinum</name>
    <name type="common">Paecilomyces lilacinus</name>
    <dbReference type="NCBI Taxonomy" id="33203"/>
    <lineage>
        <taxon>Eukaryota</taxon>
        <taxon>Fungi</taxon>
        <taxon>Dikarya</taxon>
        <taxon>Ascomycota</taxon>
        <taxon>Pezizomycotina</taxon>
        <taxon>Sordariomycetes</taxon>
        <taxon>Hypocreomycetidae</taxon>
        <taxon>Hypocreales</taxon>
        <taxon>Ophiocordycipitaceae</taxon>
        <taxon>Purpureocillium</taxon>
    </lineage>
</organism>
<dbReference type="PANTHER" id="PTHR43591">
    <property type="entry name" value="METHYLTRANSFERASE"/>
    <property type="match status" value="1"/>
</dbReference>
<proteinExistence type="inferred from homology"/>
<comment type="similarity">
    <text evidence="1">Belongs to the methyltransferase superfamily. LaeA methyltransferase family.</text>
</comment>